<evidence type="ECO:0000313" key="2">
    <source>
        <dbReference type="Proteomes" id="UP001162131"/>
    </source>
</evidence>
<dbReference type="Proteomes" id="UP001162131">
    <property type="component" value="Unassembled WGS sequence"/>
</dbReference>
<gene>
    <name evidence="1" type="ORF">BSTOLATCC_MIC18703</name>
</gene>
<organism evidence="1 2">
    <name type="scientific">Blepharisma stoltei</name>
    <dbReference type="NCBI Taxonomy" id="1481888"/>
    <lineage>
        <taxon>Eukaryota</taxon>
        <taxon>Sar</taxon>
        <taxon>Alveolata</taxon>
        <taxon>Ciliophora</taxon>
        <taxon>Postciliodesmatophora</taxon>
        <taxon>Heterotrichea</taxon>
        <taxon>Heterotrichida</taxon>
        <taxon>Blepharismidae</taxon>
        <taxon>Blepharisma</taxon>
    </lineage>
</organism>
<reference evidence="1" key="1">
    <citation type="submission" date="2021-09" db="EMBL/GenBank/DDBJ databases">
        <authorList>
            <consortium name="AG Swart"/>
            <person name="Singh M."/>
            <person name="Singh A."/>
            <person name="Seah K."/>
            <person name="Emmerich C."/>
        </authorList>
    </citation>
    <scope>NUCLEOTIDE SEQUENCE</scope>
    <source>
        <strain evidence="1">ATCC30299</strain>
    </source>
</reference>
<comment type="caution">
    <text evidence="1">The sequence shown here is derived from an EMBL/GenBank/DDBJ whole genome shotgun (WGS) entry which is preliminary data.</text>
</comment>
<evidence type="ECO:0008006" key="3">
    <source>
        <dbReference type="Google" id="ProtNLM"/>
    </source>
</evidence>
<protein>
    <recommendedName>
        <fullName evidence="3">Maturase K</fullName>
    </recommendedName>
</protein>
<proteinExistence type="predicted"/>
<name>A0AAU9J0J7_9CILI</name>
<keyword evidence="2" id="KW-1185">Reference proteome</keyword>
<accession>A0AAU9J0J7</accession>
<sequence length="121" mass="14417">MPKGGILLKNRVPENIIFWLSHFEISINFPRLYWSQRILNFIDELLQQVSTGHKFSIKKYYHPSQISSQVTSLYIKSMHLGFFVLKFCISHNSLQVFLIMRYHSLKSFQNSFKYFPKTIPL</sequence>
<dbReference type="EMBL" id="CAJZBQ010000018">
    <property type="protein sequence ID" value="CAG9317457.1"/>
    <property type="molecule type" value="Genomic_DNA"/>
</dbReference>
<evidence type="ECO:0000313" key="1">
    <source>
        <dbReference type="EMBL" id="CAG9317457.1"/>
    </source>
</evidence>
<dbReference type="AlphaFoldDB" id="A0AAU9J0J7"/>